<feature type="region of interest" description="Disordered" evidence="2">
    <location>
        <begin position="392"/>
        <end position="411"/>
    </location>
</feature>
<dbReference type="Proteomes" id="UP001162131">
    <property type="component" value="Unassembled WGS sequence"/>
</dbReference>
<feature type="coiled-coil region" evidence="1">
    <location>
        <begin position="234"/>
        <end position="294"/>
    </location>
</feature>
<accession>A0AAU9IT19</accession>
<evidence type="ECO:0000256" key="1">
    <source>
        <dbReference type="SAM" id="Coils"/>
    </source>
</evidence>
<dbReference type="PANTHER" id="PTHR22761">
    <property type="entry name" value="CHARGED MULTIVESICULAR BODY PROTEIN"/>
    <property type="match status" value="1"/>
</dbReference>
<dbReference type="Pfam" id="PF03357">
    <property type="entry name" value="Snf7"/>
    <property type="match status" value="1"/>
</dbReference>
<dbReference type="InterPro" id="IPR005024">
    <property type="entry name" value="Snf7_fam"/>
</dbReference>
<sequence>MDQSKHLSHVLNELPEWEYDSQMHALFCEYDGDESEEFMLEFWKRAIDKVFNNYIQSLRSTIDELRVLFDRKGRKPLGLSAICKALEQRGDLIDIDTIRVKVQEKNDKELSWGSWIGKKLLGGLGAKPQPTNIFVCRSKMQKISRDLIKWARNSKRTIYKLTEISDYLQEFFHIHDEEDVKLILDYLYIEALAYSTKVPVCGKMSDIVKVKINEDDELKIKEKDTACLALSEIIQEIDSKVSKLELNKEKMNEMVLAKIRKGDKLGAKPYLIRKKMIEKKIEELHSNRNNCEQQLFSIETSQDTVAIYHAMREATITQENQRLNINEVEDLMEKNKDLYDEQREVSNALSATNPVEQQELLDELEKLDAIELQIETPPTTKLPLKNIVRERVEEEEEKVPQRKSNIDMILE</sequence>
<name>A0AAU9IT19_9CILI</name>
<keyword evidence="4" id="KW-1185">Reference proteome</keyword>
<dbReference type="GO" id="GO:0032511">
    <property type="term" value="P:late endosome to vacuole transport via multivesicular body sorting pathway"/>
    <property type="evidence" value="ECO:0007669"/>
    <property type="project" value="TreeGrafter"/>
</dbReference>
<evidence type="ECO:0000256" key="2">
    <source>
        <dbReference type="SAM" id="MobiDB-lite"/>
    </source>
</evidence>
<dbReference type="EMBL" id="CAJZBQ010000015">
    <property type="protein sequence ID" value="CAG9316283.1"/>
    <property type="molecule type" value="Genomic_DNA"/>
</dbReference>
<proteinExistence type="predicted"/>
<evidence type="ECO:0000313" key="3">
    <source>
        <dbReference type="EMBL" id="CAG9316283.1"/>
    </source>
</evidence>
<dbReference type="GO" id="GO:0005771">
    <property type="term" value="C:multivesicular body"/>
    <property type="evidence" value="ECO:0007669"/>
    <property type="project" value="TreeGrafter"/>
</dbReference>
<reference evidence="3" key="1">
    <citation type="submission" date="2021-09" db="EMBL/GenBank/DDBJ databases">
        <authorList>
            <consortium name="AG Swart"/>
            <person name="Singh M."/>
            <person name="Singh A."/>
            <person name="Seah K."/>
            <person name="Emmerich C."/>
        </authorList>
    </citation>
    <scope>NUCLEOTIDE SEQUENCE</scope>
    <source>
        <strain evidence="3">ATCC30299</strain>
    </source>
</reference>
<organism evidence="3 4">
    <name type="scientific">Blepharisma stoltei</name>
    <dbReference type="NCBI Taxonomy" id="1481888"/>
    <lineage>
        <taxon>Eukaryota</taxon>
        <taxon>Sar</taxon>
        <taxon>Alveolata</taxon>
        <taxon>Ciliophora</taxon>
        <taxon>Postciliodesmatophora</taxon>
        <taxon>Heterotrichea</taxon>
        <taxon>Heterotrichida</taxon>
        <taxon>Blepharismidae</taxon>
        <taxon>Blepharisma</taxon>
    </lineage>
</organism>
<evidence type="ECO:0000313" key="4">
    <source>
        <dbReference type="Proteomes" id="UP001162131"/>
    </source>
</evidence>
<dbReference type="GO" id="GO:0006900">
    <property type="term" value="P:vesicle budding from membrane"/>
    <property type="evidence" value="ECO:0007669"/>
    <property type="project" value="TreeGrafter"/>
</dbReference>
<keyword evidence="1" id="KW-0175">Coiled coil</keyword>
<dbReference type="Pfam" id="PF25880">
    <property type="entry name" value="WHD_CHMP7_1st"/>
    <property type="match status" value="1"/>
</dbReference>
<gene>
    <name evidence="3" type="ORF">BSTOLATCC_MIC15718</name>
</gene>
<comment type="caution">
    <text evidence="3">The sequence shown here is derived from an EMBL/GenBank/DDBJ whole genome shotgun (WGS) entry which is preliminary data.</text>
</comment>
<dbReference type="AlphaFoldDB" id="A0AAU9IT19"/>
<protein>
    <submittedName>
        <fullName evidence="3">Uncharacterized protein</fullName>
    </submittedName>
</protein>